<evidence type="ECO:0000313" key="2">
    <source>
        <dbReference type="EMBL" id="KAL1600153.1"/>
    </source>
</evidence>
<dbReference type="InterPro" id="IPR056002">
    <property type="entry name" value="DUF7580"/>
</dbReference>
<feature type="domain" description="DUF7580" evidence="1">
    <location>
        <begin position="11"/>
        <end position="188"/>
    </location>
</feature>
<name>A0ABR3R796_9PLEO</name>
<comment type="caution">
    <text evidence="2">The sequence shown here is derived from an EMBL/GenBank/DDBJ whole genome shotgun (WGS) entry which is preliminary data.</text>
</comment>
<reference evidence="2 3" key="1">
    <citation type="submission" date="2024-02" db="EMBL/GenBank/DDBJ databases">
        <title>De novo assembly and annotation of 12 fungi associated with fruit tree decline syndrome in Ontario, Canada.</title>
        <authorList>
            <person name="Sulman M."/>
            <person name="Ellouze W."/>
            <person name="Ilyukhin E."/>
        </authorList>
    </citation>
    <scope>NUCLEOTIDE SEQUENCE [LARGE SCALE GENOMIC DNA]</scope>
    <source>
        <strain evidence="2 3">M97-236</strain>
    </source>
</reference>
<dbReference type="PANTHER" id="PTHR35186">
    <property type="entry name" value="ANK_REP_REGION DOMAIN-CONTAINING PROTEIN"/>
    <property type="match status" value="1"/>
</dbReference>
<organism evidence="2 3">
    <name type="scientific">Nothophoma quercina</name>
    <dbReference type="NCBI Taxonomy" id="749835"/>
    <lineage>
        <taxon>Eukaryota</taxon>
        <taxon>Fungi</taxon>
        <taxon>Dikarya</taxon>
        <taxon>Ascomycota</taxon>
        <taxon>Pezizomycotina</taxon>
        <taxon>Dothideomycetes</taxon>
        <taxon>Pleosporomycetidae</taxon>
        <taxon>Pleosporales</taxon>
        <taxon>Pleosporineae</taxon>
        <taxon>Didymellaceae</taxon>
        <taxon>Nothophoma</taxon>
    </lineage>
</organism>
<gene>
    <name evidence="2" type="ORF">SLS59_006227</name>
</gene>
<protein>
    <recommendedName>
        <fullName evidence="1">DUF7580 domain-containing protein</fullName>
    </recommendedName>
</protein>
<dbReference type="Proteomes" id="UP001521222">
    <property type="component" value="Unassembled WGS sequence"/>
</dbReference>
<accession>A0ABR3R796</accession>
<evidence type="ECO:0000259" key="1">
    <source>
        <dbReference type="Pfam" id="PF24476"/>
    </source>
</evidence>
<dbReference type="EMBL" id="JAKIXB020000019">
    <property type="protein sequence ID" value="KAL1600153.1"/>
    <property type="molecule type" value="Genomic_DNA"/>
</dbReference>
<keyword evidence="3" id="KW-1185">Reference proteome</keyword>
<sequence>MQYDAEDVLAVEDQLRLAHKTALALLQFNDTPWLPDRWRLRQLSYVGSRDFLDEGTLKTLHLNSQISAPAMAPMVGSAMDGIEQTAPIVSDADHHGINNTTLFFLGVALLEIAYWKPIEEQMTARDLKNEIFAARRLAAGRAPLGPVYQKIAQKCLQCNFGFGTKLENQSLQVAVYKDVVCELKDMIEKLTF</sequence>
<proteinExistence type="predicted"/>
<dbReference type="Pfam" id="PF24476">
    <property type="entry name" value="DUF7580"/>
    <property type="match status" value="1"/>
</dbReference>
<dbReference type="PANTHER" id="PTHR35186:SF4">
    <property type="entry name" value="PRION-INHIBITION AND PROPAGATION HELO DOMAIN-CONTAINING PROTEIN"/>
    <property type="match status" value="1"/>
</dbReference>
<evidence type="ECO:0000313" key="3">
    <source>
        <dbReference type="Proteomes" id="UP001521222"/>
    </source>
</evidence>